<keyword evidence="2" id="KW-0812">Transmembrane</keyword>
<dbReference type="PROSITE" id="PS50958">
    <property type="entry name" value="SMB_2"/>
    <property type="match status" value="1"/>
</dbReference>
<sequence length="482" mass="55952">MSWSSQRFLIILILLVVENQSIIFRIFQNCSYRLPNYFLCGDSHKENKSCQCDKDCIEYGDCCFDFARSFIHERTSSLIPLQNCESLNASTEIYMINYCLSNNTDIKNKCEKRADPYNFLMDIPVTSSKTLVTYSNIFCALCHDDISLRAFNYSLSCSNQNIIEACGLSVSQDICSDENYNPKTRSWTKFLQPNDSKNNCTIAGYPITCQLNLLVDIPNMRLCQTNVKRTCSLVDTVGLIYCNLYSLPLEYEGNIYQNPHCAVCNKLALEQLNICSQEYSRRYLYKKSGIMKEYISSKEFELSFKDIRCEDDDERSNYFWNSFNSECYYVDCGKLYENQNGKCNYQNFTKQLDGNCNKHFGFDALGSKNIDKWNNSLQTDKNIQFLHEICTSLSLISLSMHIFIHTALKKLRNLFVQNILGLSCALFIYQFIMITGLTYNDSHSICMFIATMLHYFQLVAYSWLDIICYDLYRTLLVKDLTN</sequence>
<dbReference type="EMBL" id="HG994580">
    <property type="protein sequence ID" value="CAF2770380.1"/>
    <property type="molecule type" value="Genomic_DNA"/>
</dbReference>
<dbReference type="GO" id="GO:0004930">
    <property type="term" value="F:G protein-coupled receptor activity"/>
    <property type="evidence" value="ECO:0007669"/>
    <property type="project" value="InterPro"/>
</dbReference>
<dbReference type="Pfam" id="PF00002">
    <property type="entry name" value="7tm_2"/>
    <property type="match status" value="1"/>
</dbReference>
<reference evidence="6" key="1">
    <citation type="submission" date="2021-02" db="EMBL/GenBank/DDBJ databases">
        <authorList>
            <person name="Bekaert M."/>
        </authorList>
    </citation>
    <scope>NUCLEOTIDE SEQUENCE</scope>
    <source>
        <strain evidence="6">IoA-00</strain>
    </source>
</reference>
<evidence type="ECO:0000256" key="2">
    <source>
        <dbReference type="ARBA" id="ARBA00022692"/>
    </source>
</evidence>
<protein>
    <submittedName>
        <fullName evidence="6">MTH</fullName>
    </submittedName>
</protein>
<dbReference type="Gene3D" id="4.10.410.20">
    <property type="match status" value="1"/>
</dbReference>
<dbReference type="AlphaFoldDB" id="A0A7R8CHQ3"/>
<dbReference type="Proteomes" id="UP000675881">
    <property type="component" value="Chromosome 1"/>
</dbReference>
<dbReference type="InterPro" id="IPR000832">
    <property type="entry name" value="GPCR_2_secretin-like"/>
</dbReference>
<dbReference type="PANTHER" id="PTHR45902:SF1">
    <property type="entry name" value="LATROPHILIN RECEPTOR-LIKE PROTEIN A"/>
    <property type="match status" value="1"/>
</dbReference>
<proteinExistence type="predicted"/>
<name>A0A7R8CHQ3_LEPSM</name>
<evidence type="ECO:0000313" key="6">
    <source>
        <dbReference type="EMBL" id="CAF2770380.1"/>
    </source>
</evidence>
<evidence type="ECO:0000256" key="1">
    <source>
        <dbReference type="ARBA" id="ARBA00004141"/>
    </source>
</evidence>
<dbReference type="Pfam" id="PF01033">
    <property type="entry name" value="Somatomedin_B"/>
    <property type="match status" value="1"/>
</dbReference>
<dbReference type="Gene3D" id="1.20.1070.10">
    <property type="entry name" value="Rhodopsin 7-helix transmembrane proteins"/>
    <property type="match status" value="1"/>
</dbReference>
<dbReference type="InterPro" id="IPR001212">
    <property type="entry name" value="Somatomedin_B_dom"/>
</dbReference>
<evidence type="ECO:0000313" key="7">
    <source>
        <dbReference type="Proteomes" id="UP000675881"/>
    </source>
</evidence>
<keyword evidence="3" id="KW-1133">Transmembrane helix</keyword>
<dbReference type="InterPro" id="IPR053231">
    <property type="entry name" value="GPCR_LN-TM7"/>
</dbReference>
<keyword evidence="5" id="KW-1015">Disulfide bond</keyword>
<evidence type="ECO:0000256" key="5">
    <source>
        <dbReference type="ARBA" id="ARBA00023157"/>
    </source>
</evidence>
<comment type="subcellular location">
    <subcellularLocation>
        <location evidence="1">Membrane</location>
        <topology evidence="1">Multi-pass membrane protein</topology>
    </subcellularLocation>
</comment>
<organism evidence="6 7">
    <name type="scientific">Lepeophtheirus salmonis</name>
    <name type="common">Salmon louse</name>
    <name type="synonym">Caligus salmonis</name>
    <dbReference type="NCBI Taxonomy" id="72036"/>
    <lineage>
        <taxon>Eukaryota</taxon>
        <taxon>Metazoa</taxon>
        <taxon>Ecdysozoa</taxon>
        <taxon>Arthropoda</taxon>
        <taxon>Crustacea</taxon>
        <taxon>Multicrustacea</taxon>
        <taxon>Hexanauplia</taxon>
        <taxon>Copepoda</taxon>
        <taxon>Siphonostomatoida</taxon>
        <taxon>Caligidae</taxon>
        <taxon>Lepeophtheirus</taxon>
    </lineage>
</organism>
<dbReference type="PANTHER" id="PTHR45902">
    <property type="entry name" value="LATROPHILIN RECEPTOR-LIKE PROTEIN A"/>
    <property type="match status" value="1"/>
</dbReference>
<dbReference type="GO" id="GO:0016020">
    <property type="term" value="C:membrane"/>
    <property type="evidence" value="ECO:0007669"/>
    <property type="project" value="UniProtKB-SubCell"/>
</dbReference>
<evidence type="ECO:0000256" key="4">
    <source>
        <dbReference type="ARBA" id="ARBA00023136"/>
    </source>
</evidence>
<dbReference type="SUPFAM" id="SSF90188">
    <property type="entry name" value="Somatomedin B domain"/>
    <property type="match status" value="1"/>
</dbReference>
<gene>
    <name evidence="6" type="ORF">LSAA_1445</name>
</gene>
<evidence type="ECO:0000256" key="3">
    <source>
        <dbReference type="ARBA" id="ARBA00022989"/>
    </source>
</evidence>
<dbReference type="OrthoDB" id="6134459at2759"/>
<keyword evidence="4" id="KW-0472">Membrane</keyword>
<dbReference type="InterPro" id="IPR036024">
    <property type="entry name" value="Somatomedin_B-like_dom_sf"/>
</dbReference>
<accession>A0A7R8CHQ3</accession>
<keyword evidence="7" id="KW-1185">Reference proteome</keyword>